<keyword evidence="1" id="KW-0472">Membrane</keyword>
<organism evidence="2 3">
    <name type="scientific">Roseburia intestinalis XB6B4</name>
    <dbReference type="NCBI Taxonomy" id="718255"/>
    <lineage>
        <taxon>Bacteria</taxon>
        <taxon>Bacillati</taxon>
        <taxon>Bacillota</taxon>
        <taxon>Clostridia</taxon>
        <taxon>Lachnospirales</taxon>
        <taxon>Lachnospiraceae</taxon>
        <taxon>Roseburia</taxon>
    </lineage>
</organism>
<accession>D4KX42</accession>
<evidence type="ECO:0000313" key="2">
    <source>
        <dbReference type="EMBL" id="CBL11932.1"/>
    </source>
</evidence>
<reference evidence="2 3" key="1">
    <citation type="submission" date="2010-03" db="EMBL/GenBank/DDBJ databases">
        <title>The genome sequence of Roseburia intestinalis XB6B4.</title>
        <authorList>
            <consortium name="metaHIT consortium -- http://www.metahit.eu/"/>
            <person name="Pajon A."/>
            <person name="Turner K."/>
            <person name="Parkhill J."/>
            <person name="Bernalier A."/>
        </authorList>
    </citation>
    <scope>NUCLEOTIDE SEQUENCE [LARGE SCALE GENOMIC DNA]</scope>
    <source>
        <strain evidence="2 3">XB6B4</strain>
    </source>
</reference>
<sequence length="59" mass="7103">MSLSHGYESSVILAFLFAYWFYCKTFSQICQNNIRTLQKKFPDRQEFLSAGDFLWHKFI</sequence>
<dbReference type="KEGG" id="rix:RO1_13010"/>
<keyword evidence="1" id="KW-1133">Transmembrane helix</keyword>
<gene>
    <name evidence="2" type="ORF">RO1_13010</name>
</gene>
<reference evidence="2 3" key="2">
    <citation type="submission" date="2010-03" db="EMBL/GenBank/DDBJ databases">
        <authorList>
            <person name="Pajon A."/>
        </authorList>
    </citation>
    <scope>NUCLEOTIDE SEQUENCE [LARGE SCALE GENOMIC DNA]</scope>
    <source>
        <strain evidence="2 3">XB6B4</strain>
    </source>
</reference>
<evidence type="ECO:0000313" key="3">
    <source>
        <dbReference type="Proteomes" id="UP000008953"/>
    </source>
</evidence>
<protein>
    <submittedName>
        <fullName evidence="2">Uncharacterized protein</fullName>
    </submittedName>
</protein>
<name>D4KX42_9FIRM</name>
<dbReference type="AlphaFoldDB" id="D4KX42"/>
<keyword evidence="1" id="KW-0812">Transmembrane</keyword>
<dbReference type="HOGENOM" id="CLU_2957843_0_0_9"/>
<evidence type="ECO:0000256" key="1">
    <source>
        <dbReference type="SAM" id="Phobius"/>
    </source>
</evidence>
<proteinExistence type="predicted"/>
<dbReference type="EMBL" id="FP929050">
    <property type="protein sequence ID" value="CBL11932.1"/>
    <property type="molecule type" value="Genomic_DNA"/>
</dbReference>
<feature type="transmembrane region" description="Helical" evidence="1">
    <location>
        <begin position="6"/>
        <end position="23"/>
    </location>
</feature>
<dbReference type="Proteomes" id="UP000008953">
    <property type="component" value="Chromosome"/>
</dbReference>